<keyword evidence="1" id="KW-0808">Transferase</keyword>
<dbReference type="AlphaFoldDB" id="A0A2P2L201"/>
<organism evidence="1">
    <name type="scientific">Rhizophora mucronata</name>
    <name type="common">Asiatic mangrove</name>
    <dbReference type="NCBI Taxonomy" id="61149"/>
    <lineage>
        <taxon>Eukaryota</taxon>
        <taxon>Viridiplantae</taxon>
        <taxon>Streptophyta</taxon>
        <taxon>Embryophyta</taxon>
        <taxon>Tracheophyta</taxon>
        <taxon>Spermatophyta</taxon>
        <taxon>Magnoliopsida</taxon>
        <taxon>eudicotyledons</taxon>
        <taxon>Gunneridae</taxon>
        <taxon>Pentapetalae</taxon>
        <taxon>rosids</taxon>
        <taxon>fabids</taxon>
        <taxon>Malpighiales</taxon>
        <taxon>Rhizophoraceae</taxon>
        <taxon>Rhizophora</taxon>
    </lineage>
</organism>
<accession>A0A2P2L201</accession>
<dbReference type="EMBL" id="GGEC01031518">
    <property type="protein sequence ID" value="MBX12002.1"/>
    <property type="molecule type" value="Transcribed_RNA"/>
</dbReference>
<sequence>MCPYSVSIHTALLATSILYIQPSTKHLIPTAMEKQYRIAEFQGSNFGSSSNIGDSCRSIRPNKEIKDGAFEDLFGLMSAPELSNDLRTSDFLKVNPMKLLSFDVNICTTKEAKRKRLAS</sequence>
<evidence type="ECO:0000313" key="1">
    <source>
        <dbReference type="EMBL" id="MBX12002.1"/>
    </source>
</evidence>
<reference evidence="1" key="1">
    <citation type="submission" date="2018-02" db="EMBL/GenBank/DDBJ databases">
        <title>Rhizophora mucronata_Transcriptome.</title>
        <authorList>
            <person name="Meera S.P."/>
            <person name="Sreeshan A."/>
            <person name="Augustine A."/>
        </authorList>
    </citation>
    <scope>NUCLEOTIDE SEQUENCE</scope>
    <source>
        <tissue evidence="1">Leaf</tissue>
    </source>
</reference>
<proteinExistence type="predicted"/>
<protein>
    <submittedName>
        <fullName evidence="1">Serine/threonine-protein kinase tricorner</fullName>
    </submittedName>
</protein>
<name>A0A2P2L201_RHIMU</name>
<keyword evidence="1" id="KW-0418">Kinase</keyword>
<dbReference type="GO" id="GO:0016301">
    <property type="term" value="F:kinase activity"/>
    <property type="evidence" value="ECO:0007669"/>
    <property type="project" value="UniProtKB-KW"/>
</dbReference>